<accession>A0A6J4TR02</accession>
<feature type="compositionally biased region" description="Basic residues" evidence="1">
    <location>
        <begin position="24"/>
        <end position="33"/>
    </location>
</feature>
<protein>
    <submittedName>
        <fullName evidence="2">Uncharacterized protein</fullName>
    </submittedName>
</protein>
<proteinExistence type="predicted"/>
<name>A0A6J4TR02_9BACT</name>
<feature type="non-terminal residue" evidence="2">
    <location>
        <position position="33"/>
    </location>
</feature>
<reference evidence="2" key="1">
    <citation type="submission" date="2020-02" db="EMBL/GenBank/DDBJ databases">
        <authorList>
            <person name="Meier V. D."/>
        </authorList>
    </citation>
    <scope>NUCLEOTIDE SEQUENCE</scope>
    <source>
        <strain evidence="2">AVDCRST_MAG73</strain>
    </source>
</reference>
<evidence type="ECO:0000256" key="1">
    <source>
        <dbReference type="SAM" id="MobiDB-lite"/>
    </source>
</evidence>
<gene>
    <name evidence="2" type="ORF">AVDCRST_MAG73-814</name>
</gene>
<sequence length="33" mass="3395">MDAASEPRTLPPTGSGPPAAVRLGRPRVLRGPN</sequence>
<dbReference type="EMBL" id="CADCWE010000048">
    <property type="protein sequence ID" value="CAA9530042.1"/>
    <property type="molecule type" value="Genomic_DNA"/>
</dbReference>
<organism evidence="2">
    <name type="scientific">uncultured Thermomicrobiales bacterium</name>
    <dbReference type="NCBI Taxonomy" id="1645740"/>
    <lineage>
        <taxon>Bacteria</taxon>
        <taxon>Pseudomonadati</taxon>
        <taxon>Thermomicrobiota</taxon>
        <taxon>Thermomicrobia</taxon>
        <taxon>Thermomicrobiales</taxon>
        <taxon>environmental samples</taxon>
    </lineage>
</organism>
<dbReference type="AlphaFoldDB" id="A0A6J4TR02"/>
<evidence type="ECO:0000313" key="2">
    <source>
        <dbReference type="EMBL" id="CAA9530042.1"/>
    </source>
</evidence>
<feature type="region of interest" description="Disordered" evidence="1">
    <location>
        <begin position="1"/>
        <end position="33"/>
    </location>
</feature>